<proteinExistence type="predicted"/>
<gene>
    <name evidence="2" type="ORF">ACFORF_06340</name>
</gene>
<organism evidence="2 3">
    <name type="scientific">Streptococcus caprae</name>
    <dbReference type="NCBI Taxonomy" id="1640501"/>
    <lineage>
        <taxon>Bacteria</taxon>
        <taxon>Bacillati</taxon>
        <taxon>Bacillota</taxon>
        <taxon>Bacilli</taxon>
        <taxon>Lactobacillales</taxon>
        <taxon>Streptococcaceae</taxon>
        <taxon>Streptococcus</taxon>
    </lineage>
</organism>
<evidence type="ECO:0000313" key="2">
    <source>
        <dbReference type="EMBL" id="MFC3928186.1"/>
    </source>
</evidence>
<evidence type="ECO:0000259" key="1">
    <source>
        <dbReference type="Pfam" id="PF00326"/>
    </source>
</evidence>
<dbReference type="InterPro" id="IPR029058">
    <property type="entry name" value="AB_hydrolase_fold"/>
</dbReference>
<name>A0ABV8CVM6_9STRE</name>
<dbReference type="SUPFAM" id="SSF53474">
    <property type="entry name" value="alpha/beta-Hydrolases"/>
    <property type="match status" value="1"/>
</dbReference>
<comment type="caution">
    <text evidence="2">The sequence shown here is derived from an EMBL/GenBank/DDBJ whole genome shotgun (WGS) entry which is preliminary data.</text>
</comment>
<dbReference type="GO" id="GO:0016787">
    <property type="term" value="F:hydrolase activity"/>
    <property type="evidence" value="ECO:0007669"/>
    <property type="project" value="UniProtKB-KW"/>
</dbReference>
<accession>A0ABV8CVM6</accession>
<feature type="domain" description="Peptidase S9 prolyl oligopeptidase catalytic" evidence="1">
    <location>
        <begin position="20"/>
        <end position="86"/>
    </location>
</feature>
<dbReference type="InterPro" id="IPR001375">
    <property type="entry name" value="Peptidase_S9_cat"/>
</dbReference>
<reference evidence="3" key="1">
    <citation type="journal article" date="2019" name="Int. J. Syst. Evol. Microbiol.">
        <title>The Global Catalogue of Microorganisms (GCM) 10K type strain sequencing project: providing services to taxonomists for standard genome sequencing and annotation.</title>
        <authorList>
            <consortium name="The Broad Institute Genomics Platform"/>
            <consortium name="The Broad Institute Genome Sequencing Center for Infectious Disease"/>
            <person name="Wu L."/>
            <person name="Ma J."/>
        </authorList>
    </citation>
    <scope>NUCLEOTIDE SEQUENCE [LARGE SCALE GENOMIC DNA]</scope>
    <source>
        <strain evidence="3">CCUG 67170</strain>
    </source>
</reference>
<sequence>MAQGLFRVANLSLFGTETPSEEQLLQASVARLVDDATPPTFIWATAGDKLVPVSQSTRLGTALAEAGIPFELHIFEEGPHGLSLATQATAAALTEVNADARQRVDLAEAWLEKRFTLSLNKKSNWA</sequence>
<dbReference type="Pfam" id="PF00326">
    <property type="entry name" value="Peptidase_S9"/>
    <property type="match status" value="1"/>
</dbReference>
<keyword evidence="3" id="KW-1185">Reference proteome</keyword>
<dbReference type="EC" id="3.4.-.-" evidence="2"/>
<dbReference type="EMBL" id="JBHRZV010000049">
    <property type="protein sequence ID" value="MFC3928186.1"/>
    <property type="molecule type" value="Genomic_DNA"/>
</dbReference>
<evidence type="ECO:0000313" key="3">
    <source>
        <dbReference type="Proteomes" id="UP001595807"/>
    </source>
</evidence>
<protein>
    <submittedName>
        <fullName evidence="2">Alpha/beta hydrolase family protein</fullName>
        <ecNumber evidence="2">3.4.-.-</ecNumber>
    </submittedName>
</protein>
<dbReference type="Gene3D" id="3.40.50.1820">
    <property type="entry name" value="alpha/beta hydrolase"/>
    <property type="match status" value="1"/>
</dbReference>
<dbReference type="RefSeq" id="WP_380426508.1">
    <property type="nucleotide sequence ID" value="NZ_JBHRZV010000049.1"/>
</dbReference>
<dbReference type="Proteomes" id="UP001595807">
    <property type="component" value="Unassembled WGS sequence"/>
</dbReference>
<keyword evidence="2" id="KW-0378">Hydrolase</keyword>